<dbReference type="InterPro" id="IPR002155">
    <property type="entry name" value="Thiolase"/>
</dbReference>
<feature type="active site" description="Proton acceptor" evidence="7">
    <location>
        <position position="406"/>
    </location>
</feature>
<organism evidence="11 12">
    <name type="scientific">Aspergillus arachidicola</name>
    <dbReference type="NCBI Taxonomy" id="656916"/>
    <lineage>
        <taxon>Eukaryota</taxon>
        <taxon>Fungi</taxon>
        <taxon>Dikarya</taxon>
        <taxon>Ascomycota</taxon>
        <taxon>Pezizomycotina</taxon>
        <taxon>Eurotiomycetes</taxon>
        <taxon>Eurotiomycetidae</taxon>
        <taxon>Eurotiales</taxon>
        <taxon>Aspergillaceae</taxon>
        <taxon>Aspergillus</taxon>
        <taxon>Aspergillus subgen. Circumdati</taxon>
    </lineage>
</organism>
<dbReference type="CDD" id="cd00751">
    <property type="entry name" value="thiolase"/>
    <property type="match status" value="1"/>
</dbReference>
<dbReference type="GO" id="GO:0005777">
    <property type="term" value="C:peroxisome"/>
    <property type="evidence" value="ECO:0007669"/>
    <property type="project" value="TreeGrafter"/>
</dbReference>
<dbReference type="GO" id="GO:0003988">
    <property type="term" value="F:acetyl-CoA C-acyltransferase activity"/>
    <property type="evidence" value="ECO:0007669"/>
    <property type="project" value="UniProtKB-EC"/>
</dbReference>
<reference evidence="11 12" key="1">
    <citation type="submission" date="2017-05" db="EMBL/GenBank/DDBJ databases">
        <title>Genome sequence for an aflatoxigenic pathogen of Argentinian peanut, Aspergillus arachidicola.</title>
        <authorList>
            <person name="Moore G."/>
            <person name="Beltz S.B."/>
            <person name="Mack B.M."/>
        </authorList>
    </citation>
    <scope>NUCLEOTIDE SEQUENCE [LARGE SCALE GENOMIC DNA]</scope>
    <source>
        <strain evidence="11 12">CBS 117610</strain>
    </source>
</reference>
<dbReference type="InterPro" id="IPR020616">
    <property type="entry name" value="Thiolase_N"/>
</dbReference>
<accession>A0A2G7G5A0</accession>
<dbReference type="AlphaFoldDB" id="A0A2G7G5A0"/>
<dbReference type="STRING" id="656916.A0A2G7G5A0"/>
<evidence type="ECO:0000259" key="10">
    <source>
        <dbReference type="Pfam" id="PF02803"/>
    </source>
</evidence>
<comment type="caution">
    <text evidence="11">The sequence shown here is derived from an EMBL/GenBank/DDBJ whole genome shotgun (WGS) entry which is preliminary data.</text>
</comment>
<evidence type="ECO:0000256" key="8">
    <source>
        <dbReference type="RuleBase" id="RU003557"/>
    </source>
</evidence>
<evidence type="ECO:0000256" key="7">
    <source>
        <dbReference type="PIRSR" id="PIRSR000429-1"/>
    </source>
</evidence>
<dbReference type="SUPFAM" id="SSF53901">
    <property type="entry name" value="Thiolase-like"/>
    <property type="match status" value="2"/>
</dbReference>
<name>A0A2G7G5A0_9EURO</name>
<feature type="domain" description="Thiolase N-terminal" evidence="9">
    <location>
        <begin position="35"/>
        <end position="290"/>
    </location>
</feature>
<evidence type="ECO:0000256" key="1">
    <source>
        <dbReference type="ARBA" id="ARBA00001958"/>
    </source>
</evidence>
<evidence type="ECO:0000256" key="3">
    <source>
        <dbReference type="ARBA" id="ARBA00010982"/>
    </source>
</evidence>
<dbReference type="GO" id="GO:0006635">
    <property type="term" value="P:fatty acid beta-oxidation"/>
    <property type="evidence" value="ECO:0007669"/>
    <property type="project" value="TreeGrafter"/>
</dbReference>
<proteinExistence type="inferred from homology"/>
<dbReference type="PROSITE" id="PS00737">
    <property type="entry name" value="THIOLASE_2"/>
    <property type="match status" value="1"/>
</dbReference>
<gene>
    <name evidence="11" type="ORF">AARAC_004514</name>
</gene>
<keyword evidence="4 8" id="KW-0808">Transferase</keyword>
<dbReference type="InterPro" id="IPR020617">
    <property type="entry name" value="Thiolase_C"/>
</dbReference>
<comment type="similarity">
    <text evidence="3 8">Belongs to the thiolase-like superfamily. Thiolase family.</text>
</comment>
<dbReference type="NCBIfam" id="TIGR01930">
    <property type="entry name" value="AcCoA-C-Actrans"/>
    <property type="match status" value="1"/>
</dbReference>
<dbReference type="InterPro" id="IPR050215">
    <property type="entry name" value="Thiolase-like_sf_Thiolase"/>
</dbReference>
<evidence type="ECO:0000256" key="2">
    <source>
        <dbReference type="ARBA" id="ARBA00004872"/>
    </source>
</evidence>
<dbReference type="PIRSF" id="PIRSF000429">
    <property type="entry name" value="Ac-CoA_Ac_transf"/>
    <property type="match status" value="1"/>
</dbReference>
<evidence type="ECO:0000259" key="9">
    <source>
        <dbReference type="Pfam" id="PF00108"/>
    </source>
</evidence>
<dbReference type="InterPro" id="IPR020613">
    <property type="entry name" value="Thiolase_CS"/>
</dbReference>
<dbReference type="Gene3D" id="3.40.47.10">
    <property type="match status" value="2"/>
</dbReference>
<dbReference type="PANTHER" id="PTHR43853:SF12">
    <property type="entry name" value="ACETYL-COA C-ACETYLTRANSFERASE"/>
    <property type="match status" value="1"/>
</dbReference>
<dbReference type="GO" id="GO:0010124">
    <property type="term" value="P:phenylacetate catabolic process"/>
    <property type="evidence" value="ECO:0007669"/>
    <property type="project" value="TreeGrafter"/>
</dbReference>
<protein>
    <submittedName>
        <fullName evidence="11">Acetyl-CoA C-acyltransferase</fullName>
    </submittedName>
</protein>
<evidence type="ECO:0000313" key="11">
    <source>
        <dbReference type="EMBL" id="PIG88020.1"/>
    </source>
</evidence>
<dbReference type="InterPro" id="IPR016039">
    <property type="entry name" value="Thiolase-like"/>
</dbReference>
<comment type="cofactor">
    <cofactor evidence="1">
        <name>K(+)</name>
        <dbReference type="ChEBI" id="CHEBI:29103"/>
    </cofactor>
</comment>
<dbReference type="Pfam" id="PF00108">
    <property type="entry name" value="Thiolase_N"/>
    <property type="match status" value="1"/>
</dbReference>
<feature type="domain" description="Thiolase C-terminal" evidence="10">
    <location>
        <begin position="299"/>
        <end position="409"/>
    </location>
</feature>
<dbReference type="PANTHER" id="PTHR43853">
    <property type="entry name" value="3-KETOACYL-COA THIOLASE, PEROXISOMAL"/>
    <property type="match status" value="1"/>
</dbReference>
<sequence length="438" mass="46506">MSSPQERLSSIANQLTSPGAVSAKSKLLAKNPDDVVITLALRTPLTKARKGGLKDTTLDELLISLLTDVRERSKLDPNLVEDVCVGNVLAPGQAYIARSAVLAAGFPVTAAASVANRFCSSGLLAIQNIANQIIAGSIDVGIAVGAESMSTNPDNGAPELSDKITSHPIASQNKQPMGQTSENVASQFGITREMHDQFAAKSYQKAEHAQKAGWFNDEIVPVHTKVKDPKTGEVKEVVVDRDDGIRYGTTAESLGKIRSAFPQWKPSATTGGNASQITDGAAALVLMRRSRAQELGQPILAKFGGATIAGLEPRIMGIGPSIAIPKLLSKVGLTKDDIDIFEINEAFASMGTYCVQKLGLDESKVNPRGGAIAFGHPLGCTGARQVVTALSELRRQNKKVAVTSMCVGTVRYGHGWYFRLRGLKLDIIIVLTLKVVQS</sequence>
<dbReference type="EMBL" id="NEXV01000121">
    <property type="protein sequence ID" value="PIG88020.1"/>
    <property type="molecule type" value="Genomic_DNA"/>
</dbReference>
<dbReference type="Pfam" id="PF02803">
    <property type="entry name" value="Thiolase_C"/>
    <property type="match status" value="1"/>
</dbReference>
<feature type="active site" description="Proton acceptor" evidence="7">
    <location>
        <position position="376"/>
    </location>
</feature>
<comment type="pathway">
    <text evidence="2">Lipid metabolism; fatty acid metabolism.</text>
</comment>
<keyword evidence="5 8" id="KW-0012">Acyltransferase</keyword>
<evidence type="ECO:0000256" key="6">
    <source>
        <dbReference type="ARBA" id="ARBA00047605"/>
    </source>
</evidence>
<evidence type="ECO:0000313" key="12">
    <source>
        <dbReference type="Proteomes" id="UP000231358"/>
    </source>
</evidence>
<feature type="active site" description="Acyl-thioester intermediate" evidence="7">
    <location>
        <position position="119"/>
    </location>
</feature>
<evidence type="ECO:0000256" key="4">
    <source>
        <dbReference type="ARBA" id="ARBA00022679"/>
    </source>
</evidence>
<dbReference type="Proteomes" id="UP000231358">
    <property type="component" value="Unassembled WGS sequence"/>
</dbReference>
<keyword evidence="12" id="KW-1185">Reference proteome</keyword>
<evidence type="ECO:0000256" key="5">
    <source>
        <dbReference type="ARBA" id="ARBA00023315"/>
    </source>
</evidence>
<comment type="catalytic activity">
    <reaction evidence="6">
        <text>an acyl-CoA + acetyl-CoA = a 3-oxoacyl-CoA + CoA</text>
        <dbReference type="Rhea" id="RHEA:21564"/>
        <dbReference type="ChEBI" id="CHEBI:57287"/>
        <dbReference type="ChEBI" id="CHEBI:57288"/>
        <dbReference type="ChEBI" id="CHEBI:58342"/>
        <dbReference type="ChEBI" id="CHEBI:90726"/>
        <dbReference type="EC" id="2.3.1.16"/>
    </reaction>
</comment>